<reference evidence="4" key="1">
    <citation type="submission" date="2016-10" db="EMBL/GenBank/DDBJ databases">
        <authorList>
            <person name="Varghese N."/>
            <person name="Submissions S."/>
        </authorList>
    </citation>
    <scope>NUCLEOTIDE SEQUENCE [LARGE SCALE GENOMIC DNA]</scope>
    <source>
        <strain evidence="4">LMG 26416</strain>
    </source>
</reference>
<keyword evidence="1" id="KW-0732">Signal</keyword>
<dbReference type="STRING" id="416943.SAMN05445871_3090"/>
<dbReference type="PANTHER" id="PTHR34406:SF1">
    <property type="entry name" value="PROTEIN YCEI"/>
    <property type="match status" value="1"/>
</dbReference>
<gene>
    <name evidence="3" type="ORF">SAMN05192542_102589</name>
</gene>
<name>A0A1H7I6Q1_9BURK</name>
<organism evidence="3 4">
    <name type="scientific">Paraburkholderia caballeronis</name>
    <dbReference type="NCBI Taxonomy" id="416943"/>
    <lineage>
        <taxon>Bacteria</taxon>
        <taxon>Pseudomonadati</taxon>
        <taxon>Pseudomonadota</taxon>
        <taxon>Betaproteobacteria</taxon>
        <taxon>Burkholderiales</taxon>
        <taxon>Burkholderiaceae</taxon>
        <taxon>Paraburkholderia</taxon>
    </lineage>
</organism>
<dbReference type="InterPro" id="IPR007372">
    <property type="entry name" value="Lipid/polyisoprenoid-bd_YceI"/>
</dbReference>
<feature type="domain" description="Lipid/polyisoprenoid-binding YceI-like" evidence="2">
    <location>
        <begin position="34"/>
        <end position="194"/>
    </location>
</feature>
<dbReference type="SMART" id="SM00867">
    <property type="entry name" value="YceI"/>
    <property type="match status" value="1"/>
</dbReference>
<evidence type="ECO:0000259" key="2">
    <source>
        <dbReference type="SMART" id="SM00867"/>
    </source>
</evidence>
<dbReference type="Proteomes" id="UP000199120">
    <property type="component" value="Unassembled WGS sequence"/>
</dbReference>
<keyword evidence="4" id="KW-1185">Reference proteome</keyword>
<dbReference type="EMBL" id="FOAJ01000002">
    <property type="protein sequence ID" value="SEK58196.1"/>
    <property type="molecule type" value="Genomic_DNA"/>
</dbReference>
<dbReference type="SUPFAM" id="SSF101874">
    <property type="entry name" value="YceI-like"/>
    <property type="match status" value="1"/>
</dbReference>
<dbReference type="RefSeq" id="WP_090546209.1">
    <property type="nucleotide sequence ID" value="NZ_FNSR01000001.1"/>
</dbReference>
<evidence type="ECO:0000313" key="3">
    <source>
        <dbReference type="EMBL" id="SEK58196.1"/>
    </source>
</evidence>
<dbReference type="InterPro" id="IPR036761">
    <property type="entry name" value="TTHA0802/YceI-like_sf"/>
</dbReference>
<dbReference type="PANTHER" id="PTHR34406">
    <property type="entry name" value="PROTEIN YCEI"/>
    <property type="match status" value="1"/>
</dbReference>
<accession>A0A1H7I6Q1</accession>
<sequence>MTPRDSISRFYATLAVAASLVAVAAVLATPANAAAQFDPAKSTLTAVSKQMGVSVEGRFTKFDAQIDFDPAKPAAGTARVTVDVGSYDLGDATYNDSVRGPDWFDAKTHPQATFVSTSIAPAGANQYRVTGQLTIRGHAETVVAPITVAQQGATQTFDGTLPIRRLAFGIGAGEWKDTSVVADEVQIRFHVVTQRQ</sequence>
<feature type="chain" id="PRO_5030028961" evidence="1">
    <location>
        <begin position="34"/>
        <end position="196"/>
    </location>
</feature>
<evidence type="ECO:0000313" key="4">
    <source>
        <dbReference type="Proteomes" id="UP000199120"/>
    </source>
</evidence>
<dbReference type="Pfam" id="PF04264">
    <property type="entry name" value="YceI"/>
    <property type="match status" value="1"/>
</dbReference>
<dbReference type="OrthoDB" id="1247465at2"/>
<dbReference type="Gene3D" id="2.40.128.110">
    <property type="entry name" value="Lipid/polyisoprenoid-binding, YceI-like"/>
    <property type="match status" value="1"/>
</dbReference>
<proteinExistence type="predicted"/>
<dbReference type="AlphaFoldDB" id="A0A1H7I6Q1"/>
<evidence type="ECO:0000256" key="1">
    <source>
        <dbReference type="SAM" id="SignalP"/>
    </source>
</evidence>
<protein>
    <submittedName>
        <fullName evidence="3">Polyisoprenoid-binding protein YceI</fullName>
    </submittedName>
</protein>
<feature type="signal peptide" evidence="1">
    <location>
        <begin position="1"/>
        <end position="33"/>
    </location>
</feature>